<keyword evidence="3" id="KW-1185">Reference proteome</keyword>
<dbReference type="EMBL" id="BMOR01000011">
    <property type="protein sequence ID" value="GGN40469.1"/>
    <property type="molecule type" value="Genomic_DNA"/>
</dbReference>
<dbReference type="Proteomes" id="UP000645517">
    <property type="component" value="Unassembled WGS sequence"/>
</dbReference>
<sequence length="146" mass="14902">MPMIVRLALISVLCLSSLGAATGKPAADCQIVTVSAQLDPYRASGSARGSWRFRVNCPASAAYTVQLSTPAGVLTGPTAPITLFGPGGQVARAIVTVPADLTVSGSRLFDLSILVPAGQWQLAGGTYEVPLSVQAVRLNAPAGDQP</sequence>
<keyword evidence="1" id="KW-0732">Signal</keyword>
<dbReference type="RefSeq" id="WP_189057385.1">
    <property type="nucleotide sequence ID" value="NZ_BMOR01000011.1"/>
</dbReference>
<accession>A0ABQ2J6M8</accession>
<feature type="chain" id="PRO_5046259004" evidence="1">
    <location>
        <begin position="27"/>
        <end position="146"/>
    </location>
</feature>
<reference evidence="3" key="1">
    <citation type="journal article" date="2019" name="Int. J. Syst. Evol. Microbiol.">
        <title>The Global Catalogue of Microorganisms (GCM) 10K type strain sequencing project: providing services to taxonomists for standard genome sequencing and annotation.</title>
        <authorList>
            <consortium name="The Broad Institute Genomics Platform"/>
            <consortium name="The Broad Institute Genome Sequencing Center for Infectious Disease"/>
            <person name="Wu L."/>
            <person name="Ma J."/>
        </authorList>
    </citation>
    <scope>NUCLEOTIDE SEQUENCE [LARGE SCALE GENOMIC DNA]</scope>
    <source>
        <strain evidence="3">JCM 16918</strain>
    </source>
</reference>
<feature type="signal peptide" evidence="1">
    <location>
        <begin position="1"/>
        <end position="26"/>
    </location>
</feature>
<organism evidence="2 3">
    <name type="scientific">Deinococcus daejeonensis</name>
    <dbReference type="NCBI Taxonomy" id="1007098"/>
    <lineage>
        <taxon>Bacteria</taxon>
        <taxon>Thermotogati</taxon>
        <taxon>Deinococcota</taxon>
        <taxon>Deinococci</taxon>
        <taxon>Deinococcales</taxon>
        <taxon>Deinococcaceae</taxon>
        <taxon>Deinococcus</taxon>
    </lineage>
</organism>
<comment type="caution">
    <text evidence="2">The sequence shown here is derived from an EMBL/GenBank/DDBJ whole genome shotgun (WGS) entry which is preliminary data.</text>
</comment>
<evidence type="ECO:0000313" key="2">
    <source>
        <dbReference type="EMBL" id="GGN40469.1"/>
    </source>
</evidence>
<evidence type="ECO:0000256" key="1">
    <source>
        <dbReference type="SAM" id="SignalP"/>
    </source>
</evidence>
<name>A0ABQ2J6M8_9DEIO</name>
<protein>
    <submittedName>
        <fullName evidence="2">Uncharacterized protein</fullName>
    </submittedName>
</protein>
<proteinExistence type="predicted"/>
<gene>
    <name evidence="2" type="ORF">GCM10010842_25340</name>
</gene>
<evidence type="ECO:0000313" key="3">
    <source>
        <dbReference type="Proteomes" id="UP000645517"/>
    </source>
</evidence>